<protein>
    <recommendedName>
        <fullName evidence="8">50S ribosomal protein L29</fullName>
    </recommendedName>
</protein>
<dbReference type="InterPro" id="IPR001854">
    <property type="entry name" value="Ribosomal_uL29"/>
</dbReference>
<reference evidence="6" key="1">
    <citation type="submission" date="2023-01" db="EMBL/GenBank/DDBJ databases">
        <title>Metagenome sequencing of chrysophaentin producing Chrysophaeum taylorii.</title>
        <authorList>
            <person name="Davison J."/>
            <person name="Bewley C."/>
        </authorList>
    </citation>
    <scope>NUCLEOTIDE SEQUENCE</scope>
    <source>
        <strain evidence="6">NIES-1699</strain>
    </source>
</reference>
<evidence type="ECO:0000256" key="2">
    <source>
        <dbReference type="ARBA" id="ARBA00022980"/>
    </source>
</evidence>
<evidence type="ECO:0000256" key="3">
    <source>
        <dbReference type="ARBA" id="ARBA00023274"/>
    </source>
</evidence>
<feature type="chain" id="PRO_5042084562" description="50S ribosomal protein L29" evidence="5">
    <location>
        <begin position="17"/>
        <end position="111"/>
    </location>
</feature>
<feature type="compositionally biased region" description="Basic and acidic residues" evidence="4">
    <location>
        <begin position="101"/>
        <end position="111"/>
    </location>
</feature>
<comment type="similarity">
    <text evidence="1">Belongs to the universal ribosomal protein uL29 family.</text>
</comment>
<gene>
    <name evidence="6" type="ORF">CTAYLR_000395</name>
</gene>
<sequence>MSRLLIWVALTLSASAFTLSGPGFAHRRLAAAEINYADMTVEALEEELRSAHKKMFEMRLDRQQSKRKDFKSSEYRKLKKKIAQIMPIFESKNMPVDEGDEPKAEPGTEDK</sequence>
<keyword evidence="3" id="KW-0687">Ribonucleoprotein</keyword>
<accession>A0AAD7XQE0</accession>
<dbReference type="GO" id="GO:1990904">
    <property type="term" value="C:ribonucleoprotein complex"/>
    <property type="evidence" value="ECO:0007669"/>
    <property type="project" value="UniProtKB-KW"/>
</dbReference>
<keyword evidence="7" id="KW-1185">Reference proteome</keyword>
<name>A0AAD7XQE0_9STRA</name>
<feature type="region of interest" description="Disordered" evidence="4">
    <location>
        <begin position="92"/>
        <end position="111"/>
    </location>
</feature>
<evidence type="ECO:0000313" key="6">
    <source>
        <dbReference type="EMBL" id="KAJ8605100.1"/>
    </source>
</evidence>
<dbReference type="EMBL" id="JAQMWT010000317">
    <property type="protein sequence ID" value="KAJ8605100.1"/>
    <property type="molecule type" value="Genomic_DNA"/>
</dbReference>
<evidence type="ECO:0000256" key="4">
    <source>
        <dbReference type="SAM" id="MobiDB-lite"/>
    </source>
</evidence>
<keyword evidence="5" id="KW-0732">Signal</keyword>
<proteinExistence type="inferred from homology"/>
<feature type="signal peptide" evidence="5">
    <location>
        <begin position="1"/>
        <end position="16"/>
    </location>
</feature>
<dbReference type="AlphaFoldDB" id="A0AAD7XQE0"/>
<dbReference type="GO" id="GO:0003735">
    <property type="term" value="F:structural constituent of ribosome"/>
    <property type="evidence" value="ECO:0007669"/>
    <property type="project" value="InterPro"/>
</dbReference>
<keyword evidence="2" id="KW-0689">Ribosomal protein</keyword>
<organism evidence="6 7">
    <name type="scientific">Chrysophaeum taylorii</name>
    <dbReference type="NCBI Taxonomy" id="2483200"/>
    <lineage>
        <taxon>Eukaryota</taxon>
        <taxon>Sar</taxon>
        <taxon>Stramenopiles</taxon>
        <taxon>Ochrophyta</taxon>
        <taxon>Pelagophyceae</taxon>
        <taxon>Pelagomonadales</taxon>
        <taxon>Pelagomonadaceae</taxon>
        <taxon>Chrysophaeum</taxon>
    </lineage>
</organism>
<evidence type="ECO:0000256" key="1">
    <source>
        <dbReference type="ARBA" id="ARBA00009254"/>
    </source>
</evidence>
<dbReference type="InterPro" id="IPR036049">
    <property type="entry name" value="Ribosomal_uL29_sf"/>
</dbReference>
<dbReference type="Gene3D" id="1.10.287.310">
    <property type="match status" value="1"/>
</dbReference>
<dbReference type="Pfam" id="PF00831">
    <property type="entry name" value="Ribosomal_L29"/>
    <property type="match status" value="1"/>
</dbReference>
<evidence type="ECO:0008006" key="8">
    <source>
        <dbReference type="Google" id="ProtNLM"/>
    </source>
</evidence>
<comment type="caution">
    <text evidence="6">The sequence shown here is derived from an EMBL/GenBank/DDBJ whole genome shotgun (WGS) entry which is preliminary data.</text>
</comment>
<evidence type="ECO:0000313" key="7">
    <source>
        <dbReference type="Proteomes" id="UP001230188"/>
    </source>
</evidence>
<dbReference type="GO" id="GO:0006412">
    <property type="term" value="P:translation"/>
    <property type="evidence" value="ECO:0007669"/>
    <property type="project" value="InterPro"/>
</dbReference>
<dbReference type="GO" id="GO:0005840">
    <property type="term" value="C:ribosome"/>
    <property type="evidence" value="ECO:0007669"/>
    <property type="project" value="UniProtKB-KW"/>
</dbReference>
<dbReference type="Proteomes" id="UP001230188">
    <property type="component" value="Unassembled WGS sequence"/>
</dbReference>
<dbReference type="SUPFAM" id="SSF46561">
    <property type="entry name" value="Ribosomal protein L29 (L29p)"/>
    <property type="match status" value="1"/>
</dbReference>
<evidence type="ECO:0000256" key="5">
    <source>
        <dbReference type="SAM" id="SignalP"/>
    </source>
</evidence>